<dbReference type="RefSeq" id="WP_312746428.1">
    <property type="nucleotide sequence ID" value="NZ_CP116968.1"/>
</dbReference>
<evidence type="ECO:0000256" key="2">
    <source>
        <dbReference type="ARBA" id="ARBA00022448"/>
    </source>
</evidence>
<dbReference type="GO" id="GO:0005886">
    <property type="term" value="C:plasma membrane"/>
    <property type="evidence" value="ECO:0007669"/>
    <property type="project" value="UniProtKB-SubCell"/>
</dbReference>
<keyword evidence="11" id="KW-1185">Reference proteome</keyword>
<dbReference type="PANTHER" id="PTHR30574:SF1">
    <property type="entry name" value="SULPHUR TRANSPORT DOMAIN-CONTAINING PROTEIN"/>
    <property type="match status" value="1"/>
</dbReference>
<reference evidence="10 11" key="1">
    <citation type="submission" date="2023-01" db="EMBL/GenBank/DDBJ databases">
        <title>Cultivation and genomic characterization of new, ubiquitous marine nitrite-oxidizing bacteria from the Nitrospirales.</title>
        <authorList>
            <person name="Mueller A.J."/>
            <person name="Daebeler A."/>
            <person name="Herbold C.W."/>
            <person name="Kirkegaard R.H."/>
            <person name="Daims H."/>
        </authorList>
    </citation>
    <scope>NUCLEOTIDE SEQUENCE [LARGE SCALE GENOMIC DNA]</scope>
    <source>
        <strain evidence="10 11">DK</strain>
    </source>
</reference>
<evidence type="ECO:0000256" key="4">
    <source>
        <dbReference type="ARBA" id="ARBA00022519"/>
    </source>
</evidence>
<evidence type="ECO:0000256" key="8">
    <source>
        <dbReference type="ARBA" id="ARBA00035655"/>
    </source>
</evidence>
<dbReference type="KEGG" id="nneo:PQG83_02530"/>
<dbReference type="InterPro" id="IPR007272">
    <property type="entry name" value="Sulf_transp_TsuA/YedE"/>
</dbReference>
<keyword evidence="6 9" id="KW-1133">Transmembrane helix</keyword>
<evidence type="ECO:0000313" key="11">
    <source>
        <dbReference type="Proteomes" id="UP001302494"/>
    </source>
</evidence>
<dbReference type="EMBL" id="CP116968">
    <property type="protein sequence ID" value="WNM62642.1"/>
    <property type="molecule type" value="Genomic_DNA"/>
</dbReference>
<dbReference type="PANTHER" id="PTHR30574">
    <property type="entry name" value="INNER MEMBRANE PROTEIN YEDE"/>
    <property type="match status" value="1"/>
</dbReference>
<keyword evidence="4" id="KW-0997">Cell inner membrane</keyword>
<dbReference type="Pfam" id="PF04143">
    <property type="entry name" value="Sulf_transp"/>
    <property type="match status" value="1"/>
</dbReference>
<accession>A0AA96GKG3</accession>
<protein>
    <submittedName>
        <fullName evidence="10">YeeE/YedE thiosulfate transporter family protein</fullName>
    </submittedName>
</protein>
<feature type="transmembrane region" description="Helical" evidence="9">
    <location>
        <begin position="12"/>
        <end position="29"/>
    </location>
</feature>
<feature type="transmembrane region" description="Helical" evidence="9">
    <location>
        <begin position="150"/>
        <end position="168"/>
    </location>
</feature>
<feature type="transmembrane region" description="Helical" evidence="9">
    <location>
        <begin position="67"/>
        <end position="88"/>
    </location>
</feature>
<keyword evidence="5 9" id="KW-0812">Transmembrane</keyword>
<keyword evidence="2" id="KW-0813">Transport</keyword>
<keyword evidence="3" id="KW-1003">Cell membrane</keyword>
<dbReference type="AlphaFoldDB" id="A0AA96GKG3"/>
<dbReference type="Proteomes" id="UP001302494">
    <property type="component" value="Chromosome"/>
</dbReference>
<proteinExistence type="inferred from homology"/>
<comment type="similarity">
    <text evidence="8">Belongs to the TsuA/YedE (TC 9.B.102) family.</text>
</comment>
<sequence length="176" mass="19122">MNVLSQKYWSPYVVGAAIGVLSWFAFASADHPIGITTPFEHTAALIFQTADPTLTQAYMQKTEKQPVIGWEWMLVLGVFSGASLSAWLSGDRTREIVPELWQWRFGSSVPLRLAGAFLGAALMMIGARIAQGCTSGHGISGTLQLALSSWVFVVVIFSVAALTAFVMFGKRGREHV</sequence>
<evidence type="ECO:0000256" key="6">
    <source>
        <dbReference type="ARBA" id="ARBA00022989"/>
    </source>
</evidence>
<evidence type="ECO:0000256" key="5">
    <source>
        <dbReference type="ARBA" id="ARBA00022692"/>
    </source>
</evidence>
<evidence type="ECO:0000313" key="10">
    <source>
        <dbReference type="EMBL" id="WNM62642.1"/>
    </source>
</evidence>
<evidence type="ECO:0000256" key="1">
    <source>
        <dbReference type="ARBA" id="ARBA00004429"/>
    </source>
</evidence>
<feature type="transmembrane region" description="Helical" evidence="9">
    <location>
        <begin position="109"/>
        <end position="130"/>
    </location>
</feature>
<gene>
    <name evidence="10" type="ORF">PQG83_02530</name>
</gene>
<evidence type="ECO:0000256" key="9">
    <source>
        <dbReference type="SAM" id="Phobius"/>
    </source>
</evidence>
<name>A0AA96GKG3_9BACT</name>
<comment type="subcellular location">
    <subcellularLocation>
        <location evidence="1">Cell inner membrane</location>
        <topology evidence="1">Multi-pass membrane protein</topology>
    </subcellularLocation>
</comment>
<evidence type="ECO:0000256" key="7">
    <source>
        <dbReference type="ARBA" id="ARBA00023136"/>
    </source>
</evidence>
<keyword evidence="7 9" id="KW-0472">Membrane</keyword>
<organism evidence="10 11">
    <name type="scientific">Candidatus Nitrospira neomarina</name>
    <dbReference type="NCBI Taxonomy" id="3020899"/>
    <lineage>
        <taxon>Bacteria</taxon>
        <taxon>Pseudomonadati</taxon>
        <taxon>Nitrospirota</taxon>
        <taxon>Nitrospiria</taxon>
        <taxon>Nitrospirales</taxon>
        <taxon>Nitrospiraceae</taxon>
        <taxon>Nitrospira</taxon>
    </lineage>
</organism>
<evidence type="ECO:0000256" key="3">
    <source>
        <dbReference type="ARBA" id="ARBA00022475"/>
    </source>
</evidence>